<organism evidence="1">
    <name type="scientific">viral metagenome</name>
    <dbReference type="NCBI Taxonomy" id="1070528"/>
    <lineage>
        <taxon>unclassified sequences</taxon>
        <taxon>metagenomes</taxon>
        <taxon>organismal metagenomes</taxon>
    </lineage>
</organism>
<reference evidence="1" key="1">
    <citation type="journal article" date="2020" name="Nature">
        <title>Giant virus diversity and host interactions through global metagenomics.</title>
        <authorList>
            <person name="Schulz F."/>
            <person name="Roux S."/>
            <person name="Paez-Espino D."/>
            <person name="Jungbluth S."/>
            <person name="Walsh D.A."/>
            <person name="Denef V.J."/>
            <person name="McMahon K.D."/>
            <person name="Konstantinidis K.T."/>
            <person name="Eloe-Fadrosh E.A."/>
            <person name="Kyrpides N.C."/>
            <person name="Woyke T."/>
        </authorList>
    </citation>
    <scope>NUCLEOTIDE SEQUENCE</scope>
    <source>
        <strain evidence="1">GVMAG-M-3300020192-26</strain>
    </source>
</reference>
<proteinExistence type="predicted"/>
<sequence>MNVKIGKNDCMYIADIIVDMINYHYYDLQMYANFVISIDNTGPDRNKSLAEDDNTLKNFVLDRERISVTNNIETRIQNTIKTYFPLGNKIFTEENMQHLRQLINSNRLATYFKIVEHKHDAIFFKSGVVSSSILFKTLRDTPTIIKVFPLQIFHHYRFHTKEFIKTYIESPLCALFFKEAWMILFGKQKLSKYTPAFSCMIGCYISRGLPIRLTNNIKYKYINSVSVNPKNNKKWFEKVLQNDTNQMAALYGCFVMLEIEGTLGNLMVEIKSINKKIHNLSDVVGKKLMSNSTQRQLAITHHKLVNAQNKNMYAINVVKKVITNQVNIRKRKELIESLNVKKINLSFFFEYMYGKLVAAYIGKIIFTDDHFDNIAYVTVDYCRHYKIKCNGCDYHFYMPAGKMVQFIDLERYIFNYSRYDIYTNSALQNIPKSDFVNIKNNNWQKIKENYLRNEFIFDKGIFAFMDPRILIPESFADYDEYSIMINIFMDNFVYDIKTFCQIMSMYLPKKYMTMPKLCNIQNYYIDLDDDDIRIIDNNFMEKRYA</sequence>
<name>A0A6C0C9U9_9ZZZZ</name>
<protein>
    <submittedName>
        <fullName evidence="1">Uncharacterized protein</fullName>
    </submittedName>
</protein>
<accession>A0A6C0C9U9</accession>
<dbReference type="EMBL" id="MN739375">
    <property type="protein sequence ID" value="QHT01516.1"/>
    <property type="molecule type" value="Genomic_DNA"/>
</dbReference>
<evidence type="ECO:0000313" key="1">
    <source>
        <dbReference type="EMBL" id="QHT01516.1"/>
    </source>
</evidence>
<dbReference type="AlphaFoldDB" id="A0A6C0C9U9"/>